<name>A0ABC8QWX6_9AQUA</name>
<evidence type="ECO:0000313" key="2">
    <source>
        <dbReference type="EMBL" id="CAK9137251.1"/>
    </source>
</evidence>
<reference evidence="2 3" key="1">
    <citation type="submission" date="2024-02" db="EMBL/GenBank/DDBJ databases">
        <authorList>
            <person name="Vignale AGUSTIN F."/>
            <person name="Sosa J E."/>
            <person name="Modenutti C."/>
        </authorList>
    </citation>
    <scope>NUCLEOTIDE SEQUENCE [LARGE SCALE GENOMIC DNA]</scope>
</reference>
<dbReference type="Proteomes" id="UP001642360">
    <property type="component" value="Unassembled WGS sequence"/>
</dbReference>
<comment type="caution">
    <text evidence="2">The sequence shown here is derived from an EMBL/GenBank/DDBJ whole genome shotgun (WGS) entry which is preliminary data.</text>
</comment>
<proteinExistence type="predicted"/>
<feature type="compositionally biased region" description="Basic residues" evidence="1">
    <location>
        <begin position="68"/>
        <end position="78"/>
    </location>
</feature>
<feature type="region of interest" description="Disordered" evidence="1">
    <location>
        <begin position="65"/>
        <end position="86"/>
    </location>
</feature>
<gene>
    <name evidence="2" type="ORF">ILEXP_LOCUS4276</name>
</gene>
<keyword evidence="3" id="KW-1185">Reference proteome</keyword>
<dbReference type="AlphaFoldDB" id="A0ABC8QWX6"/>
<protein>
    <submittedName>
        <fullName evidence="2">Uncharacterized protein</fullName>
    </submittedName>
</protein>
<evidence type="ECO:0000313" key="3">
    <source>
        <dbReference type="Proteomes" id="UP001642360"/>
    </source>
</evidence>
<evidence type="ECO:0000256" key="1">
    <source>
        <dbReference type="SAM" id="MobiDB-lite"/>
    </source>
</evidence>
<sequence>MRVPLLNCSCKLVLLWHLRNLRSSTRKGEIVVDLRAKIEPEANVPNETIEDVRKDEELISAKLQQMPNKRRKGRRKTQSPRWLSTTCSKKSNPLNELCMLEH</sequence>
<accession>A0ABC8QWX6</accession>
<dbReference type="EMBL" id="CAUOFW020000814">
    <property type="protein sequence ID" value="CAK9137251.1"/>
    <property type="molecule type" value="Genomic_DNA"/>
</dbReference>
<organism evidence="2 3">
    <name type="scientific">Ilex paraguariensis</name>
    <name type="common">yerba mate</name>
    <dbReference type="NCBI Taxonomy" id="185542"/>
    <lineage>
        <taxon>Eukaryota</taxon>
        <taxon>Viridiplantae</taxon>
        <taxon>Streptophyta</taxon>
        <taxon>Embryophyta</taxon>
        <taxon>Tracheophyta</taxon>
        <taxon>Spermatophyta</taxon>
        <taxon>Magnoliopsida</taxon>
        <taxon>eudicotyledons</taxon>
        <taxon>Gunneridae</taxon>
        <taxon>Pentapetalae</taxon>
        <taxon>asterids</taxon>
        <taxon>campanulids</taxon>
        <taxon>Aquifoliales</taxon>
        <taxon>Aquifoliaceae</taxon>
        <taxon>Ilex</taxon>
    </lineage>
</organism>